<feature type="region of interest" description="Disordered" evidence="1">
    <location>
        <begin position="1"/>
        <end position="49"/>
    </location>
</feature>
<evidence type="ECO:0000313" key="2">
    <source>
        <dbReference type="EMBL" id="THV30223.1"/>
    </source>
</evidence>
<proteinExistence type="predicted"/>
<dbReference type="OrthoDB" id="5084266at2"/>
<dbReference type="AlphaFoldDB" id="A0A4S8PI00"/>
<dbReference type="RefSeq" id="WP_136529096.1">
    <property type="nucleotide sequence ID" value="NZ_STGX01000004.1"/>
</dbReference>
<name>A0A4S8PI00_9ACTN</name>
<keyword evidence="3" id="KW-1185">Reference proteome</keyword>
<evidence type="ECO:0000313" key="3">
    <source>
        <dbReference type="Proteomes" id="UP000305792"/>
    </source>
</evidence>
<protein>
    <submittedName>
        <fullName evidence="2">Uncharacterized protein</fullName>
    </submittedName>
</protein>
<sequence>MNTADRREAGTIAREGADNASARPEDTGDLAATSKTGAPERTGPVPRSLQRGTVDISVAIMTHPERLAEAEALAAAHPELAATVVVDPDPGRPGNVACAAAAWKARRPGATHHLVLQDDCRLSKRFVDTVLDLVERYPQQALSLFTYWATGTAAALRTAAAAGCRVAEVRESYFPTVAAVLPAHLADGFGEFFDAYAAELPEADDVAMGAFLYWRGVKRLAVVPTPVEHTGTESLTGNGYQGDRESVCFEDDAEAAGLSWDAAEPDAISGMDPTRAGQEHGYRAERNLPTRFFVAPWTHRHGPKAFTALGAATAETDQAAAVAAFLEAEPAASPLLLSSLWLAGYAFGADLVATPVRTYAPEGPRTPNRLPVDPAAVSDLLDAPVLAQCARAAAKGLGAFDPALSGLGSGSEGTGVGEAVDAVGPLSATGGAGTAVANAADADDPALRAASVPVADLPGGAVAIPSSTGHRLAHRSALARTAEPTPARADRIAALADFYRAAALAGAAHGRRD</sequence>
<comment type="caution">
    <text evidence="2">The sequence shown here is derived from an EMBL/GenBank/DDBJ whole genome shotgun (WGS) entry which is preliminary data.</text>
</comment>
<accession>A0A4S8PI00</accession>
<reference evidence="2 3" key="1">
    <citation type="journal article" date="2018" name="Int. J. Syst. Evol. Microbiol.">
        <title>Glycomyces paridis sp. nov., isolated from the medicinal plant Paris polyphylla.</title>
        <authorList>
            <person name="Fang X.M."/>
            <person name="Bai J.L."/>
            <person name="Su J."/>
            <person name="Zhao L.L."/>
            <person name="Liu H.Y."/>
            <person name="Ma B.P."/>
            <person name="Zhang Y.Q."/>
            <person name="Yu L.Y."/>
        </authorList>
    </citation>
    <scope>NUCLEOTIDE SEQUENCE [LARGE SCALE GENOMIC DNA]</scope>
    <source>
        <strain evidence="2 3">CPCC 204357</strain>
    </source>
</reference>
<gene>
    <name evidence="2" type="ORF">E9998_07580</name>
</gene>
<dbReference type="EMBL" id="STGX01000004">
    <property type="protein sequence ID" value="THV30223.1"/>
    <property type="molecule type" value="Genomic_DNA"/>
</dbReference>
<dbReference type="Proteomes" id="UP000305792">
    <property type="component" value="Unassembled WGS sequence"/>
</dbReference>
<evidence type="ECO:0000256" key="1">
    <source>
        <dbReference type="SAM" id="MobiDB-lite"/>
    </source>
</evidence>
<organism evidence="2 3">
    <name type="scientific">Glycomyces paridis</name>
    <dbReference type="NCBI Taxonomy" id="2126555"/>
    <lineage>
        <taxon>Bacteria</taxon>
        <taxon>Bacillati</taxon>
        <taxon>Actinomycetota</taxon>
        <taxon>Actinomycetes</taxon>
        <taxon>Glycomycetales</taxon>
        <taxon>Glycomycetaceae</taxon>
        <taxon>Glycomyces</taxon>
    </lineage>
</organism>